<keyword evidence="1" id="KW-0812">Transmembrane</keyword>
<dbReference type="RefSeq" id="WP_133399253.1">
    <property type="nucleotide sequence ID" value="NZ_SMZX01000001.1"/>
</dbReference>
<evidence type="ECO:0000313" key="3">
    <source>
        <dbReference type="EMBL" id="TDL46267.1"/>
    </source>
</evidence>
<comment type="caution">
    <text evidence="3">The sequence shown here is derived from an EMBL/GenBank/DDBJ whole genome shotgun (WGS) entry which is preliminary data.</text>
</comment>
<proteinExistence type="predicted"/>
<evidence type="ECO:0000256" key="1">
    <source>
        <dbReference type="SAM" id="Phobius"/>
    </source>
</evidence>
<gene>
    <name evidence="3" type="ORF">E2R54_07535</name>
</gene>
<keyword evidence="2" id="KW-0732">Signal</keyword>
<feature type="signal peptide" evidence="2">
    <location>
        <begin position="1"/>
        <end position="26"/>
    </location>
</feature>
<feature type="transmembrane region" description="Helical" evidence="1">
    <location>
        <begin position="157"/>
        <end position="179"/>
    </location>
</feature>
<accession>A0A4R5YSD8</accession>
<protein>
    <submittedName>
        <fullName evidence="3">Uncharacterized protein</fullName>
    </submittedName>
</protein>
<sequence length="185" mass="17813">MKHKISKATAALAVAIAAVFAAPAVASAYPADPVVVDSPSALAPGESGTVTFDDFAAGETVEFTLSGFNASGATLALVAFSAQDSQTITKEANAQGEAAVTVTLPSNARGTYTLAAVGQDSGTSASTTIAVTATGAGAGGDGGTALPNAGFDGDALLGLWVGGGVLVLAGASIAVATSVRRARRA</sequence>
<organism evidence="3 4">
    <name type="scientific">Microbacterium oleivorans</name>
    <dbReference type="NCBI Taxonomy" id="273677"/>
    <lineage>
        <taxon>Bacteria</taxon>
        <taxon>Bacillati</taxon>
        <taxon>Actinomycetota</taxon>
        <taxon>Actinomycetes</taxon>
        <taxon>Micrococcales</taxon>
        <taxon>Microbacteriaceae</taxon>
        <taxon>Microbacterium</taxon>
    </lineage>
</organism>
<dbReference type="Proteomes" id="UP000295633">
    <property type="component" value="Unassembled WGS sequence"/>
</dbReference>
<evidence type="ECO:0000256" key="2">
    <source>
        <dbReference type="SAM" id="SignalP"/>
    </source>
</evidence>
<evidence type="ECO:0000313" key="4">
    <source>
        <dbReference type="Proteomes" id="UP000295633"/>
    </source>
</evidence>
<keyword evidence="1" id="KW-1133">Transmembrane helix</keyword>
<keyword evidence="1" id="KW-0472">Membrane</keyword>
<name>A0A4R5YSD8_9MICO</name>
<feature type="chain" id="PRO_5038457250" evidence="2">
    <location>
        <begin position="27"/>
        <end position="185"/>
    </location>
</feature>
<reference evidence="3 4" key="1">
    <citation type="submission" date="2019-03" db="EMBL/GenBank/DDBJ databases">
        <title>Genome Sequencing and Assembly of Various Microbes Isolated from Partially Reclaimed Soil and Acid Mine Drainage (AMD) Site.</title>
        <authorList>
            <person name="Steinbock B."/>
            <person name="Bechtold R."/>
            <person name="Sevigny J.L."/>
            <person name="Thomas D."/>
            <person name="Cuthill L.R."/>
            <person name="Aveiro Johannsen E.J."/>
            <person name="Thomas K."/>
            <person name="Ghosh A."/>
        </authorList>
    </citation>
    <scope>NUCLEOTIDE SEQUENCE [LARGE SCALE GENOMIC DNA]</scope>
    <source>
        <strain evidence="3 4">F-B2</strain>
    </source>
</reference>
<dbReference type="AlphaFoldDB" id="A0A4R5YSD8"/>
<dbReference type="EMBL" id="SMZX01000001">
    <property type="protein sequence ID" value="TDL46267.1"/>
    <property type="molecule type" value="Genomic_DNA"/>
</dbReference>